<gene>
    <name evidence="2" type="ORF">M408DRAFT_21807</name>
</gene>
<feature type="region of interest" description="Disordered" evidence="1">
    <location>
        <begin position="219"/>
        <end position="243"/>
    </location>
</feature>
<reference evidence="3" key="2">
    <citation type="submission" date="2015-01" db="EMBL/GenBank/DDBJ databases">
        <title>Evolutionary Origins and Diversification of the Mycorrhizal Mutualists.</title>
        <authorList>
            <consortium name="DOE Joint Genome Institute"/>
            <consortium name="Mycorrhizal Genomics Consortium"/>
            <person name="Kohler A."/>
            <person name="Kuo A."/>
            <person name="Nagy L.G."/>
            <person name="Floudas D."/>
            <person name="Copeland A."/>
            <person name="Barry K.W."/>
            <person name="Cichocki N."/>
            <person name="Veneault-Fourrey C."/>
            <person name="LaButti K."/>
            <person name="Lindquist E.A."/>
            <person name="Lipzen A."/>
            <person name="Lundell T."/>
            <person name="Morin E."/>
            <person name="Murat C."/>
            <person name="Riley R."/>
            <person name="Ohm R."/>
            <person name="Sun H."/>
            <person name="Tunlid A."/>
            <person name="Henrissat B."/>
            <person name="Grigoriev I.V."/>
            <person name="Hibbett D.S."/>
            <person name="Martin F."/>
        </authorList>
    </citation>
    <scope>NUCLEOTIDE SEQUENCE [LARGE SCALE GENOMIC DNA]</scope>
    <source>
        <strain evidence="3">MAFF 305830</strain>
    </source>
</reference>
<accession>A0A0C2WY44</accession>
<protein>
    <submittedName>
        <fullName evidence="2">Uncharacterized protein</fullName>
    </submittedName>
</protein>
<organism evidence="2 3">
    <name type="scientific">Serendipita vermifera MAFF 305830</name>
    <dbReference type="NCBI Taxonomy" id="933852"/>
    <lineage>
        <taxon>Eukaryota</taxon>
        <taxon>Fungi</taxon>
        <taxon>Dikarya</taxon>
        <taxon>Basidiomycota</taxon>
        <taxon>Agaricomycotina</taxon>
        <taxon>Agaricomycetes</taxon>
        <taxon>Sebacinales</taxon>
        <taxon>Serendipitaceae</taxon>
        <taxon>Serendipita</taxon>
    </lineage>
</organism>
<evidence type="ECO:0000313" key="2">
    <source>
        <dbReference type="EMBL" id="KIM31013.1"/>
    </source>
</evidence>
<feature type="compositionally biased region" description="Polar residues" evidence="1">
    <location>
        <begin position="167"/>
        <end position="189"/>
    </location>
</feature>
<name>A0A0C2WY44_SERVB</name>
<feature type="region of interest" description="Disordered" evidence="1">
    <location>
        <begin position="19"/>
        <end position="67"/>
    </location>
</feature>
<dbReference type="HOGENOM" id="CLU_1143138_0_0_1"/>
<feature type="compositionally biased region" description="Basic and acidic residues" evidence="1">
    <location>
        <begin position="53"/>
        <end position="64"/>
    </location>
</feature>
<dbReference type="AlphaFoldDB" id="A0A0C2WY44"/>
<feature type="region of interest" description="Disordered" evidence="1">
    <location>
        <begin position="85"/>
        <end position="202"/>
    </location>
</feature>
<dbReference type="EMBL" id="KN824283">
    <property type="protein sequence ID" value="KIM31013.1"/>
    <property type="molecule type" value="Genomic_DNA"/>
</dbReference>
<proteinExistence type="predicted"/>
<evidence type="ECO:0000256" key="1">
    <source>
        <dbReference type="SAM" id="MobiDB-lite"/>
    </source>
</evidence>
<reference evidence="2 3" key="1">
    <citation type="submission" date="2014-04" db="EMBL/GenBank/DDBJ databases">
        <authorList>
            <consortium name="DOE Joint Genome Institute"/>
            <person name="Kuo A."/>
            <person name="Zuccaro A."/>
            <person name="Kohler A."/>
            <person name="Nagy L.G."/>
            <person name="Floudas D."/>
            <person name="Copeland A."/>
            <person name="Barry K.W."/>
            <person name="Cichocki N."/>
            <person name="Veneault-Fourrey C."/>
            <person name="LaButti K."/>
            <person name="Lindquist E.A."/>
            <person name="Lipzen A."/>
            <person name="Lundell T."/>
            <person name="Morin E."/>
            <person name="Murat C."/>
            <person name="Sun H."/>
            <person name="Tunlid A."/>
            <person name="Henrissat B."/>
            <person name="Grigoriev I.V."/>
            <person name="Hibbett D.S."/>
            <person name="Martin F."/>
            <person name="Nordberg H.P."/>
            <person name="Cantor M.N."/>
            <person name="Hua S.X."/>
        </authorList>
    </citation>
    <scope>NUCLEOTIDE SEQUENCE [LARGE SCALE GENOMIC DNA]</scope>
    <source>
        <strain evidence="2 3">MAFF 305830</strain>
    </source>
</reference>
<feature type="compositionally biased region" description="Polar residues" evidence="1">
    <location>
        <begin position="43"/>
        <end position="52"/>
    </location>
</feature>
<dbReference type="Proteomes" id="UP000054097">
    <property type="component" value="Unassembled WGS sequence"/>
</dbReference>
<keyword evidence="3" id="KW-1185">Reference proteome</keyword>
<evidence type="ECO:0000313" key="3">
    <source>
        <dbReference type="Proteomes" id="UP000054097"/>
    </source>
</evidence>
<feature type="compositionally biased region" description="Polar residues" evidence="1">
    <location>
        <begin position="148"/>
        <end position="159"/>
    </location>
</feature>
<sequence length="243" mass="25623">MTPGSIDKDTPLRFVVGAVGAGAGGARPSLDPAVIGRPRKSDVASTQGQSSEKPPRPRGVHEDYQSPYSSMALEKVYEALERNITSPTPSFFSGRTEGALSGVASARASSDLNHGRAFRSLDQTPPSTAPRPSISQVHELATLDRRSITLSRPGTSGSRPVTAISRPGTSGSRPNTAGSITRPRSSSLPAGQPLPRRPSQIKRDLLAALESSDVVAVVRQSDESYTPPDDTAAPSAFDRYRPP</sequence>